<dbReference type="Proteomes" id="UP001500620">
    <property type="component" value="Unassembled WGS sequence"/>
</dbReference>
<dbReference type="EMBL" id="BAABAT010000001">
    <property type="protein sequence ID" value="GAA4243732.1"/>
    <property type="molecule type" value="Genomic_DNA"/>
</dbReference>
<protein>
    <recommendedName>
        <fullName evidence="4">Pyridoxamine 5'-phosphate oxidase</fullName>
    </recommendedName>
</protein>
<reference evidence="3" key="1">
    <citation type="journal article" date="2019" name="Int. J. Syst. Evol. Microbiol.">
        <title>The Global Catalogue of Microorganisms (GCM) 10K type strain sequencing project: providing services to taxonomists for standard genome sequencing and annotation.</title>
        <authorList>
            <consortium name="The Broad Institute Genomics Platform"/>
            <consortium name="The Broad Institute Genome Sequencing Center for Infectious Disease"/>
            <person name="Wu L."/>
            <person name="Ma J."/>
        </authorList>
    </citation>
    <scope>NUCLEOTIDE SEQUENCE [LARGE SCALE GENOMIC DNA]</scope>
    <source>
        <strain evidence="3">JCM 17441</strain>
    </source>
</reference>
<evidence type="ECO:0000313" key="3">
    <source>
        <dbReference type="Proteomes" id="UP001500620"/>
    </source>
</evidence>
<dbReference type="RefSeq" id="WP_345120499.1">
    <property type="nucleotide sequence ID" value="NZ_BAABAT010000001.1"/>
</dbReference>
<dbReference type="SUPFAM" id="SSF50475">
    <property type="entry name" value="FMN-binding split barrel"/>
    <property type="match status" value="1"/>
</dbReference>
<comment type="caution">
    <text evidence="2">The sequence shown here is derived from an EMBL/GenBank/DDBJ whole genome shotgun (WGS) entry which is preliminary data.</text>
</comment>
<sequence>MASWADFAAAEPELAADIRTLVCQYGPGLGYLATVRPDGGPRIHPVSPVITDAGLFCFVLPSPKRHDLDRDGRYSLHSFPSTDADDEAYLSGTATPVTDPALTAHLATLMRAAAGVDWRIYELSVSVAMVVRHETSKVSTRTVWRDRARPVPKARENDPCTKPLDSVQ</sequence>
<evidence type="ECO:0008006" key="4">
    <source>
        <dbReference type="Google" id="ProtNLM"/>
    </source>
</evidence>
<gene>
    <name evidence="2" type="ORF">GCM10022255_003980</name>
</gene>
<accession>A0ABP8CUY2</accession>
<keyword evidence="3" id="KW-1185">Reference proteome</keyword>
<proteinExistence type="predicted"/>
<evidence type="ECO:0000256" key="1">
    <source>
        <dbReference type="SAM" id="MobiDB-lite"/>
    </source>
</evidence>
<feature type="compositionally biased region" description="Basic and acidic residues" evidence="1">
    <location>
        <begin position="147"/>
        <end position="159"/>
    </location>
</feature>
<dbReference type="Gene3D" id="2.30.110.10">
    <property type="entry name" value="Electron Transport, Fmn-binding Protein, Chain A"/>
    <property type="match status" value="1"/>
</dbReference>
<evidence type="ECO:0000313" key="2">
    <source>
        <dbReference type="EMBL" id="GAA4243732.1"/>
    </source>
</evidence>
<dbReference type="InterPro" id="IPR012349">
    <property type="entry name" value="Split_barrel_FMN-bd"/>
</dbReference>
<name>A0ABP8CUY2_9ACTN</name>
<feature type="region of interest" description="Disordered" evidence="1">
    <location>
        <begin position="147"/>
        <end position="168"/>
    </location>
</feature>
<organism evidence="2 3">
    <name type="scientific">Dactylosporangium darangshiense</name>
    <dbReference type="NCBI Taxonomy" id="579108"/>
    <lineage>
        <taxon>Bacteria</taxon>
        <taxon>Bacillati</taxon>
        <taxon>Actinomycetota</taxon>
        <taxon>Actinomycetes</taxon>
        <taxon>Micromonosporales</taxon>
        <taxon>Micromonosporaceae</taxon>
        <taxon>Dactylosporangium</taxon>
    </lineage>
</organism>